<sequence>MMTNIPADEWFARSLEDELQIWKFTNSYALLMGRSDVESGPGSYFRAKSYGTVWDAIREETPWLDEQKEPGPFVRLRHSPGQFFPRIARPIIGDPLDKFCLAQARLPDCSNEQRYLRNAQTHLEALVADLAATCRVVEPSKTTFEVYGHEIRNLLILAATEVEKHMAGIMVSNGNNEDRKNTTYYVKLAEPLSLRSYSVRFKRYPEVAEIKPFAEWCRDKPTASLKWYDAYNTVKHDRESQFKRASLCNAFEAVAACAVLLVAQFGEAGLSDDLKRSLTVEREPWLIEDCYVVPQQSTTWTPINHLDLR</sequence>
<dbReference type="Proteomes" id="UP000032671">
    <property type="component" value="Unassembled WGS sequence"/>
</dbReference>
<dbReference type="EMBL" id="BJVU01000018">
    <property type="protein sequence ID" value="GEL59995.1"/>
    <property type="molecule type" value="Genomic_DNA"/>
</dbReference>
<dbReference type="RefSeq" id="WP_146807020.1">
    <property type="nucleotide sequence ID" value="NZ_BAMV01000084.1"/>
</dbReference>
<organism evidence="1 3">
    <name type="scientific">Acetobacter cibinongensis</name>
    <dbReference type="NCBI Taxonomy" id="146475"/>
    <lineage>
        <taxon>Bacteria</taxon>
        <taxon>Pseudomonadati</taxon>
        <taxon>Pseudomonadota</taxon>
        <taxon>Alphaproteobacteria</taxon>
        <taxon>Acetobacterales</taxon>
        <taxon>Acetobacteraceae</taxon>
        <taxon>Acetobacter</taxon>
    </lineage>
</organism>
<accession>A0A0D6N6U1</accession>
<dbReference type="EMBL" id="BAMV01000084">
    <property type="protein sequence ID" value="GAN61737.1"/>
    <property type="molecule type" value="Genomic_DNA"/>
</dbReference>
<evidence type="ECO:0000313" key="1">
    <source>
        <dbReference type="EMBL" id="GAN61737.1"/>
    </source>
</evidence>
<name>A0A0D6N6U1_9PROT</name>
<protein>
    <submittedName>
        <fullName evidence="1">Uncharacterized protein</fullName>
    </submittedName>
</protein>
<dbReference type="STRING" id="1231339.Abci_094_004"/>
<accession>A0A6N3SRG6</accession>
<evidence type="ECO:0000313" key="2">
    <source>
        <dbReference type="EMBL" id="GEL59995.1"/>
    </source>
</evidence>
<gene>
    <name evidence="1" type="ORF">Abci_094_004</name>
    <name evidence="2" type="ORF">ACI01nite_25970</name>
</gene>
<dbReference type="Proteomes" id="UP000321891">
    <property type="component" value="Unassembled WGS sequence"/>
</dbReference>
<comment type="caution">
    <text evidence="1">The sequence shown here is derived from an EMBL/GenBank/DDBJ whole genome shotgun (WGS) entry which is preliminary data.</text>
</comment>
<evidence type="ECO:0000313" key="3">
    <source>
        <dbReference type="Proteomes" id="UP000032671"/>
    </source>
</evidence>
<dbReference type="AlphaFoldDB" id="A0A0D6N6U1"/>
<reference evidence="2 4" key="2">
    <citation type="submission" date="2019-07" db="EMBL/GenBank/DDBJ databases">
        <title>Whole genome shotgun sequence of Acetobacter cibinongensis NBRC 16605.</title>
        <authorList>
            <person name="Hosoyama A."/>
            <person name="Uohara A."/>
            <person name="Ohji S."/>
            <person name="Ichikawa N."/>
        </authorList>
    </citation>
    <scope>NUCLEOTIDE SEQUENCE [LARGE SCALE GENOMIC DNA]</scope>
    <source>
        <strain evidence="2 4">NBRC 16605</strain>
    </source>
</reference>
<keyword evidence="4" id="KW-1185">Reference proteome</keyword>
<evidence type="ECO:0000313" key="4">
    <source>
        <dbReference type="Proteomes" id="UP000321891"/>
    </source>
</evidence>
<reference evidence="1 3" key="1">
    <citation type="submission" date="2012-11" db="EMBL/GenBank/DDBJ databases">
        <title>Whole genome sequence of Acetobacter cibinongensis 4H-1.</title>
        <authorList>
            <person name="Azuma Y."/>
            <person name="Higashiura N."/>
            <person name="Hirakawa H."/>
            <person name="Matsushita K."/>
        </authorList>
    </citation>
    <scope>NUCLEOTIDE SEQUENCE [LARGE SCALE GENOMIC DNA]</scope>
    <source>
        <strain evidence="1 3">4H-1</strain>
    </source>
</reference>
<proteinExistence type="predicted"/>